<gene>
    <name evidence="6" type="ORF">J2S05_002151</name>
</gene>
<dbReference type="Gene3D" id="1.10.10.10">
    <property type="entry name" value="Winged helix-like DNA-binding domain superfamily/Winged helix DNA-binding domain"/>
    <property type="match status" value="1"/>
</dbReference>
<keyword evidence="3 6" id="KW-0238">DNA-binding</keyword>
<evidence type="ECO:0000256" key="2">
    <source>
        <dbReference type="ARBA" id="ARBA00023015"/>
    </source>
</evidence>
<keyword evidence="7" id="KW-1185">Reference proteome</keyword>
<dbReference type="CDD" id="cd05466">
    <property type="entry name" value="PBP2_LTTR_substrate"/>
    <property type="match status" value="1"/>
</dbReference>
<dbReference type="InterPro" id="IPR036390">
    <property type="entry name" value="WH_DNA-bd_sf"/>
</dbReference>
<proteinExistence type="inferred from homology"/>
<dbReference type="InterPro" id="IPR000847">
    <property type="entry name" value="LysR_HTH_N"/>
</dbReference>
<evidence type="ECO:0000256" key="3">
    <source>
        <dbReference type="ARBA" id="ARBA00023125"/>
    </source>
</evidence>
<accession>A0ABT9YHK5</accession>
<dbReference type="Pfam" id="PF03466">
    <property type="entry name" value="LysR_substrate"/>
    <property type="match status" value="1"/>
</dbReference>
<protein>
    <submittedName>
        <fullName evidence="6">DNA-binding transcriptional LysR family regulator</fullName>
    </submittedName>
</protein>
<evidence type="ECO:0000256" key="1">
    <source>
        <dbReference type="ARBA" id="ARBA00009437"/>
    </source>
</evidence>
<sequence length="312" mass="36714">MDKLDLELFTSLAHDRSMNKLSLTYPLSYSTISKRLELLEEEVGKKLFVRSKSGTEFTLEGRKFYYFAYKSLLILNEGIRIMQDTQEEDNEVFQFGVNNPVMRIVSPIIMPLIEKQGLYKRWKIQVSSSIELPMLTSCEVIQMAIVNQNDYIPDNVKSIELFSEPIHLVGARKNKVYHDLINPSFLMKDACFIIPKRGYPLRELIEEKFFRAYQIRPKQIIEIENFWDIKTLVREGVGYTLLPRSSLWLDTKGLSIYNLHESSLSQCFYLIYPERLEDQQKDMISFVVKGVREQVNYYREQDGLDQKLSHYI</sequence>
<comment type="caution">
    <text evidence="6">The sequence shown here is derived from an EMBL/GenBank/DDBJ whole genome shotgun (WGS) entry which is preliminary data.</text>
</comment>
<dbReference type="SUPFAM" id="SSF53850">
    <property type="entry name" value="Periplasmic binding protein-like II"/>
    <property type="match status" value="1"/>
</dbReference>
<dbReference type="RefSeq" id="WP_306982563.1">
    <property type="nucleotide sequence ID" value="NZ_JAUSUA010000002.1"/>
</dbReference>
<keyword evidence="4" id="KW-0804">Transcription</keyword>
<keyword evidence="2" id="KW-0805">Transcription regulation</keyword>
<dbReference type="GO" id="GO:0003677">
    <property type="term" value="F:DNA binding"/>
    <property type="evidence" value="ECO:0007669"/>
    <property type="project" value="UniProtKB-KW"/>
</dbReference>
<reference evidence="6 7" key="1">
    <citation type="submission" date="2023-07" db="EMBL/GenBank/DDBJ databases">
        <title>Genomic Encyclopedia of Type Strains, Phase IV (KMG-IV): sequencing the most valuable type-strain genomes for metagenomic binning, comparative biology and taxonomic classification.</title>
        <authorList>
            <person name="Goeker M."/>
        </authorList>
    </citation>
    <scope>NUCLEOTIDE SEQUENCE [LARGE SCALE GENOMIC DNA]</scope>
    <source>
        <strain evidence="6 7">DSM 19154</strain>
    </source>
</reference>
<dbReference type="Proteomes" id="UP001225034">
    <property type="component" value="Unassembled WGS sequence"/>
</dbReference>
<evidence type="ECO:0000313" key="6">
    <source>
        <dbReference type="EMBL" id="MDQ0207352.1"/>
    </source>
</evidence>
<name>A0ABT9YHK5_9BACI</name>
<evidence type="ECO:0000259" key="5">
    <source>
        <dbReference type="PROSITE" id="PS50931"/>
    </source>
</evidence>
<comment type="similarity">
    <text evidence="1">Belongs to the LysR transcriptional regulatory family.</text>
</comment>
<evidence type="ECO:0000256" key="4">
    <source>
        <dbReference type="ARBA" id="ARBA00023163"/>
    </source>
</evidence>
<dbReference type="PROSITE" id="PS50931">
    <property type="entry name" value="HTH_LYSR"/>
    <property type="match status" value="1"/>
</dbReference>
<dbReference type="Pfam" id="PF00126">
    <property type="entry name" value="HTH_1"/>
    <property type="match status" value="1"/>
</dbReference>
<organism evidence="6 7">
    <name type="scientific">Alkalicoccobacillus murimartini</name>
    <dbReference type="NCBI Taxonomy" id="171685"/>
    <lineage>
        <taxon>Bacteria</taxon>
        <taxon>Bacillati</taxon>
        <taxon>Bacillota</taxon>
        <taxon>Bacilli</taxon>
        <taxon>Bacillales</taxon>
        <taxon>Bacillaceae</taxon>
        <taxon>Alkalicoccobacillus</taxon>
    </lineage>
</organism>
<feature type="domain" description="HTH lysR-type" evidence="5">
    <location>
        <begin position="1"/>
        <end position="58"/>
    </location>
</feature>
<dbReference type="PANTHER" id="PTHR30126">
    <property type="entry name" value="HTH-TYPE TRANSCRIPTIONAL REGULATOR"/>
    <property type="match status" value="1"/>
</dbReference>
<evidence type="ECO:0000313" key="7">
    <source>
        <dbReference type="Proteomes" id="UP001225034"/>
    </source>
</evidence>
<dbReference type="InterPro" id="IPR005119">
    <property type="entry name" value="LysR_subst-bd"/>
</dbReference>
<dbReference type="Gene3D" id="3.40.190.290">
    <property type="match status" value="1"/>
</dbReference>
<dbReference type="InterPro" id="IPR036388">
    <property type="entry name" value="WH-like_DNA-bd_sf"/>
</dbReference>
<dbReference type="SUPFAM" id="SSF46785">
    <property type="entry name" value="Winged helix' DNA-binding domain"/>
    <property type="match status" value="1"/>
</dbReference>
<dbReference type="EMBL" id="JAUSUA010000002">
    <property type="protein sequence ID" value="MDQ0207352.1"/>
    <property type="molecule type" value="Genomic_DNA"/>
</dbReference>